<dbReference type="InterPro" id="IPR057744">
    <property type="entry name" value="OTAase-like"/>
</dbReference>
<accession>A0ABD5RU60</accession>
<dbReference type="InterPro" id="IPR032466">
    <property type="entry name" value="Metal_Hydrolase"/>
</dbReference>
<dbReference type="EMBL" id="JBHSWU010000001">
    <property type="protein sequence ID" value="MFC6722948.1"/>
    <property type="molecule type" value="Genomic_DNA"/>
</dbReference>
<protein>
    <submittedName>
        <fullName evidence="2">Amidohydrolase family protein</fullName>
    </submittedName>
</protein>
<dbReference type="Pfam" id="PF01979">
    <property type="entry name" value="Amidohydro_1"/>
    <property type="match status" value="1"/>
</dbReference>
<dbReference type="PANTHER" id="PTHR43135">
    <property type="entry name" value="ALPHA-D-RIBOSE 1-METHYLPHOSPHONATE 5-TRIPHOSPHATE DIPHOSPHATASE"/>
    <property type="match status" value="1"/>
</dbReference>
<reference evidence="2 3" key="1">
    <citation type="journal article" date="2019" name="Int. J. Syst. Evol. Microbiol.">
        <title>The Global Catalogue of Microorganisms (GCM) 10K type strain sequencing project: providing services to taxonomists for standard genome sequencing and annotation.</title>
        <authorList>
            <consortium name="The Broad Institute Genomics Platform"/>
            <consortium name="The Broad Institute Genome Sequencing Center for Infectious Disease"/>
            <person name="Wu L."/>
            <person name="Ma J."/>
        </authorList>
    </citation>
    <scope>NUCLEOTIDE SEQUENCE [LARGE SCALE GENOMIC DNA]</scope>
    <source>
        <strain evidence="2 3">NBRC 111368</strain>
    </source>
</reference>
<proteinExistence type="predicted"/>
<dbReference type="CDD" id="cd01299">
    <property type="entry name" value="Met_dep_hydrolase_A"/>
    <property type="match status" value="1"/>
</dbReference>
<dbReference type="PANTHER" id="PTHR43135:SF3">
    <property type="entry name" value="ALPHA-D-RIBOSE 1-METHYLPHOSPHONATE 5-TRIPHOSPHATE DIPHOSPHATASE"/>
    <property type="match status" value="1"/>
</dbReference>
<dbReference type="SUPFAM" id="SSF51556">
    <property type="entry name" value="Metallo-dependent hydrolases"/>
    <property type="match status" value="1"/>
</dbReference>
<dbReference type="Proteomes" id="UP001596328">
    <property type="component" value="Unassembled WGS sequence"/>
</dbReference>
<evidence type="ECO:0000313" key="2">
    <source>
        <dbReference type="EMBL" id="MFC6722948.1"/>
    </source>
</evidence>
<organism evidence="2 3">
    <name type="scientific">Halobium palmae</name>
    <dbReference type="NCBI Taxonomy" id="1776492"/>
    <lineage>
        <taxon>Archaea</taxon>
        <taxon>Methanobacteriati</taxon>
        <taxon>Methanobacteriota</taxon>
        <taxon>Stenosarchaea group</taxon>
        <taxon>Halobacteria</taxon>
        <taxon>Halobacteriales</taxon>
        <taxon>Haloferacaceae</taxon>
        <taxon>Halobium</taxon>
    </lineage>
</organism>
<dbReference type="InterPro" id="IPR006680">
    <property type="entry name" value="Amidohydro-rel"/>
</dbReference>
<dbReference type="Gene3D" id="3.20.20.140">
    <property type="entry name" value="Metal-dependent hydrolases"/>
    <property type="match status" value="1"/>
</dbReference>
<gene>
    <name evidence="2" type="ORF">ACFQE1_00740</name>
</gene>
<dbReference type="Gene3D" id="2.30.40.10">
    <property type="entry name" value="Urease, subunit C, domain 1"/>
    <property type="match status" value="1"/>
</dbReference>
<feature type="domain" description="Amidohydrolase-related" evidence="1">
    <location>
        <begin position="51"/>
        <end position="388"/>
    </location>
</feature>
<dbReference type="SUPFAM" id="SSF51338">
    <property type="entry name" value="Composite domain of metallo-dependent hydrolases"/>
    <property type="match status" value="2"/>
</dbReference>
<keyword evidence="3" id="KW-1185">Reference proteome</keyword>
<dbReference type="InterPro" id="IPR051781">
    <property type="entry name" value="Metallo-dep_Hydrolase"/>
</dbReference>
<dbReference type="AlphaFoldDB" id="A0ABD5RU60"/>
<evidence type="ECO:0000259" key="1">
    <source>
        <dbReference type="Pfam" id="PF01979"/>
    </source>
</evidence>
<sequence length="390" mass="41798">MSDYDVLLHGDVWDAEQGLQEEKWVAVNNGVIDDLYDEKPGEATHEHELEVITPGLIDLHVHLVWDGSGDPVSTLRQQSEQEQTIHAVAMARKTVEGGVTTIRDVGSTHDIAISVAAAARREKISGPRILASGQTVIISGGHDPFWGIASDGVDAVRSTVRKQRNKGAEVIKISATGGVYGQAVGEDPGTSELSLEEVTAAVEEAHRFDLPVAVHAVGAEGIENSITAGVDTLEHGNLMSSESLERMVEKDIVYEPTLYIYKTVAEGSENIPEYAQKNAERIYEHHWDVYRKALESDVRITAGSDAGSPDIPHPALHHELRCLVDGGMTEKEALTAATKTPAEEIEHPGLGVLAPGTPADIVGFDGDPLADIEQTGSPSVVVSDGEVVRE</sequence>
<evidence type="ECO:0000313" key="3">
    <source>
        <dbReference type="Proteomes" id="UP001596328"/>
    </source>
</evidence>
<name>A0ABD5RU60_9EURY</name>
<comment type="caution">
    <text evidence="2">The sequence shown here is derived from an EMBL/GenBank/DDBJ whole genome shotgun (WGS) entry which is preliminary data.</text>
</comment>
<dbReference type="InterPro" id="IPR011059">
    <property type="entry name" value="Metal-dep_hydrolase_composite"/>
</dbReference>